<proteinExistence type="predicted"/>
<reference evidence="1 2" key="1">
    <citation type="journal article" date="2011" name="PLoS Pathog.">
        <title>Dynamic evolution of pathogenicity revealed by sequencing and comparative genomics of 19 Pseudomonas syringae isolates.</title>
        <authorList>
            <person name="Baltrus D.A."/>
            <person name="Nishimura M.T."/>
            <person name="Romanchuk A."/>
            <person name="Chang J.H."/>
            <person name="Mukhtar M.S."/>
            <person name="Cherkis K."/>
            <person name="Roach J."/>
            <person name="Grant S.R."/>
            <person name="Jones C.D."/>
            <person name="Dangl J.L."/>
        </authorList>
    </citation>
    <scope>NUCLEOTIDE SEQUENCE [LARGE SCALE GENOMIC DNA]</scope>
    <source>
        <strain evidence="1 2">M301315</strain>
    </source>
</reference>
<gene>
    <name evidence="1" type="ORF">PLA107_030980</name>
</gene>
<dbReference type="EMBL" id="CP031226">
    <property type="protein sequence ID" value="AXH59651.1"/>
    <property type="molecule type" value="Genomic_DNA"/>
</dbReference>
<name>A0AAD0PVH8_PSEAV</name>
<evidence type="ECO:0000313" key="2">
    <source>
        <dbReference type="Proteomes" id="UP000006426"/>
    </source>
</evidence>
<protein>
    <submittedName>
        <fullName evidence="1">Uncharacterized protein</fullName>
    </submittedName>
</protein>
<dbReference type="AlphaFoldDB" id="A0AAD0PVH8"/>
<geneLocation type="plasmid" evidence="2">
    <name>pmppla107</name>
</geneLocation>
<evidence type="ECO:0000313" key="1">
    <source>
        <dbReference type="EMBL" id="AXH59651.1"/>
    </source>
</evidence>
<sequence length="65" mass="7570">MFRSTIGPRSEREQREDQEFIQALRKIPTLQVRDGCMSMDASDLQEEIKALHEVGRRLVDGQNRP</sequence>
<dbReference type="RefSeq" id="WP_005742114.1">
    <property type="nucleotide sequence ID" value="NZ_CP031226.1"/>
</dbReference>
<dbReference type="GeneID" id="39473853"/>
<dbReference type="Proteomes" id="UP000006426">
    <property type="component" value="Plasmid pmppla107"/>
</dbReference>
<organism evidence="1 2">
    <name type="scientific">Pseudomonas amygdali pv. lachrymans str. M301315</name>
    <dbReference type="NCBI Taxonomy" id="629260"/>
    <lineage>
        <taxon>Bacteria</taxon>
        <taxon>Pseudomonadati</taxon>
        <taxon>Pseudomonadota</taxon>
        <taxon>Gammaproteobacteria</taxon>
        <taxon>Pseudomonadales</taxon>
        <taxon>Pseudomonadaceae</taxon>
        <taxon>Pseudomonas</taxon>
        <taxon>Pseudomonas amygdali</taxon>
    </lineage>
</organism>
<keyword evidence="1" id="KW-0614">Plasmid</keyword>
<accession>A0AAD0PVH8</accession>